<evidence type="ECO:0000313" key="9">
    <source>
        <dbReference type="Proteomes" id="UP000638981"/>
    </source>
</evidence>
<comment type="subcellular location">
    <subcellularLocation>
        <location evidence="1">Membrane</location>
        <topology evidence="1">Multi-pass membrane protein</topology>
    </subcellularLocation>
</comment>
<feature type="transmembrane region" description="Helical" evidence="6">
    <location>
        <begin position="265"/>
        <end position="283"/>
    </location>
</feature>
<feature type="transmembrane region" description="Helical" evidence="6">
    <location>
        <begin position="12"/>
        <end position="31"/>
    </location>
</feature>
<feature type="transmembrane region" description="Helical" evidence="6">
    <location>
        <begin position="212"/>
        <end position="231"/>
    </location>
</feature>
<evidence type="ECO:0000313" key="8">
    <source>
        <dbReference type="EMBL" id="GHC57129.1"/>
    </source>
</evidence>
<feature type="transmembrane region" description="Helical" evidence="6">
    <location>
        <begin position="37"/>
        <end position="59"/>
    </location>
</feature>
<feature type="transmembrane region" description="Helical" evidence="6">
    <location>
        <begin position="125"/>
        <end position="143"/>
    </location>
</feature>
<accession>A0A918WJD9</accession>
<feature type="domain" description="EamA" evidence="7">
    <location>
        <begin position="9"/>
        <end position="142"/>
    </location>
</feature>
<dbReference type="SUPFAM" id="SSF103481">
    <property type="entry name" value="Multidrug resistance efflux transporter EmrE"/>
    <property type="match status" value="2"/>
</dbReference>
<evidence type="ECO:0000256" key="6">
    <source>
        <dbReference type="SAM" id="Phobius"/>
    </source>
</evidence>
<dbReference type="Proteomes" id="UP000638981">
    <property type="component" value="Unassembled WGS sequence"/>
</dbReference>
<feature type="transmembrane region" description="Helical" evidence="6">
    <location>
        <begin position="243"/>
        <end position="259"/>
    </location>
</feature>
<evidence type="ECO:0000256" key="3">
    <source>
        <dbReference type="ARBA" id="ARBA00022692"/>
    </source>
</evidence>
<dbReference type="InterPro" id="IPR000620">
    <property type="entry name" value="EamA_dom"/>
</dbReference>
<comment type="similarity">
    <text evidence="2">Belongs to the drug/metabolite transporter (DMT) superfamily. 10 TMS drug/metabolite exporter (DME) (TC 2.A.7.3) family.</text>
</comment>
<dbReference type="EMBL" id="BMYJ01000005">
    <property type="protein sequence ID" value="GHC57129.1"/>
    <property type="molecule type" value="Genomic_DNA"/>
</dbReference>
<keyword evidence="5 6" id="KW-0472">Membrane</keyword>
<dbReference type="PANTHER" id="PTHR22911:SF6">
    <property type="entry name" value="SOLUTE CARRIER FAMILY 35 MEMBER G1"/>
    <property type="match status" value="1"/>
</dbReference>
<dbReference type="InterPro" id="IPR037185">
    <property type="entry name" value="EmrE-like"/>
</dbReference>
<evidence type="ECO:0000256" key="4">
    <source>
        <dbReference type="ARBA" id="ARBA00022989"/>
    </source>
</evidence>
<feature type="transmembrane region" description="Helical" evidence="6">
    <location>
        <begin position="97"/>
        <end position="118"/>
    </location>
</feature>
<evidence type="ECO:0000256" key="1">
    <source>
        <dbReference type="ARBA" id="ARBA00004141"/>
    </source>
</evidence>
<evidence type="ECO:0000256" key="5">
    <source>
        <dbReference type="ARBA" id="ARBA00023136"/>
    </source>
</evidence>
<comment type="caution">
    <text evidence="8">The sequence shown here is derived from an EMBL/GenBank/DDBJ whole genome shotgun (WGS) entry which is preliminary data.</text>
</comment>
<dbReference type="Gene3D" id="1.10.3730.20">
    <property type="match status" value="1"/>
</dbReference>
<feature type="transmembrane region" description="Helical" evidence="6">
    <location>
        <begin position="180"/>
        <end position="200"/>
    </location>
</feature>
<evidence type="ECO:0000259" key="7">
    <source>
        <dbReference type="Pfam" id="PF00892"/>
    </source>
</evidence>
<dbReference type="AlphaFoldDB" id="A0A918WJD9"/>
<keyword evidence="9" id="KW-1185">Reference proteome</keyword>
<name>A0A918WJD9_9RHOB</name>
<organism evidence="8 9">
    <name type="scientific">Neogemmobacter tilapiae</name>
    <dbReference type="NCBI Taxonomy" id="875041"/>
    <lineage>
        <taxon>Bacteria</taxon>
        <taxon>Pseudomonadati</taxon>
        <taxon>Pseudomonadota</taxon>
        <taxon>Alphaproteobacteria</taxon>
        <taxon>Rhodobacterales</taxon>
        <taxon>Paracoccaceae</taxon>
        <taxon>Neogemmobacter</taxon>
    </lineage>
</organism>
<evidence type="ECO:0000256" key="2">
    <source>
        <dbReference type="ARBA" id="ARBA00009853"/>
    </source>
</evidence>
<reference evidence="8" key="1">
    <citation type="journal article" date="2014" name="Int. J. Syst. Evol. Microbiol.">
        <title>Complete genome sequence of Corynebacterium casei LMG S-19264T (=DSM 44701T), isolated from a smear-ripened cheese.</title>
        <authorList>
            <consortium name="US DOE Joint Genome Institute (JGI-PGF)"/>
            <person name="Walter F."/>
            <person name="Albersmeier A."/>
            <person name="Kalinowski J."/>
            <person name="Ruckert C."/>
        </authorList>
    </citation>
    <scope>NUCLEOTIDE SEQUENCE</scope>
    <source>
        <strain evidence="8">KCTC 23310</strain>
    </source>
</reference>
<dbReference type="GO" id="GO:0016020">
    <property type="term" value="C:membrane"/>
    <property type="evidence" value="ECO:0007669"/>
    <property type="project" value="UniProtKB-SubCell"/>
</dbReference>
<dbReference type="Pfam" id="PF00892">
    <property type="entry name" value="EamA"/>
    <property type="match status" value="1"/>
</dbReference>
<protein>
    <submittedName>
        <fullName evidence="8">Membrane protein</fullName>
    </submittedName>
</protein>
<dbReference type="RefSeq" id="WP_268247716.1">
    <property type="nucleotide sequence ID" value="NZ_BMYJ01000005.1"/>
</dbReference>
<gene>
    <name evidence="8" type="ORF">GCM10007315_20740</name>
</gene>
<sequence>MNLLSDNLRGILLMNLAMLVFTLNDTAMKAVMQTMPLFQAITLRGIVTTAGLLIMALVMRQLVLLPPGRDMGIMTLRTAAEVAATLTFLTALQHMDLANLSAIMQSLPLVVTLAAALIFKERIGWRRLSAILVGFVGVILIIQPGTSGFTVWSLLGLASVLTVMVRDLAARGVSSAVPSLTVALWASLAVTIMGGIGILFEQPVALTGWNALLLLAAAANLIIGYLTVVMVMRAGDIGLIAPFRYMSLIWALIAGWLLFNSLPDALTLIGATIVVGSGIFTLLRERHLKRAARA</sequence>
<reference evidence="8" key="2">
    <citation type="submission" date="2020-09" db="EMBL/GenBank/DDBJ databases">
        <authorList>
            <person name="Sun Q."/>
            <person name="Kim S."/>
        </authorList>
    </citation>
    <scope>NUCLEOTIDE SEQUENCE</scope>
    <source>
        <strain evidence="8">KCTC 23310</strain>
    </source>
</reference>
<feature type="transmembrane region" description="Helical" evidence="6">
    <location>
        <begin position="149"/>
        <end position="168"/>
    </location>
</feature>
<proteinExistence type="inferred from homology"/>
<dbReference type="PANTHER" id="PTHR22911">
    <property type="entry name" value="ACYL-MALONYL CONDENSING ENZYME-RELATED"/>
    <property type="match status" value="1"/>
</dbReference>
<keyword evidence="4 6" id="KW-1133">Transmembrane helix</keyword>
<keyword evidence="3 6" id="KW-0812">Transmembrane</keyword>